<feature type="binding site" evidence="3">
    <location>
        <position position="256"/>
    </location>
    <ligand>
        <name>substrate</name>
    </ligand>
</feature>
<dbReference type="GO" id="GO:0016094">
    <property type="term" value="P:polyprenol biosynthetic process"/>
    <property type="evidence" value="ECO:0007669"/>
    <property type="project" value="TreeGrafter"/>
</dbReference>
<feature type="binding site" evidence="3">
    <location>
        <position position="85"/>
    </location>
    <ligand>
        <name>Mg(2+)</name>
        <dbReference type="ChEBI" id="CHEBI:18420"/>
    </ligand>
</feature>
<evidence type="ECO:0000313" key="4">
    <source>
        <dbReference type="EMBL" id="QEO09574.1"/>
    </source>
</evidence>
<evidence type="ECO:0000256" key="3">
    <source>
        <dbReference type="HAMAP-Rule" id="MF_01139"/>
    </source>
</evidence>
<protein>
    <recommendedName>
        <fullName evidence="3">Isoprenyl transferase</fullName>
        <ecNumber evidence="3">2.5.1.-</ecNumber>
    </recommendedName>
</protein>
<feature type="binding site" evidence="3">
    <location>
        <position position="138"/>
    </location>
    <ligand>
        <name>substrate</name>
    </ligand>
</feature>
<dbReference type="HAMAP" id="MF_01139">
    <property type="entry name" value="ISPT"/>
    <property type="match status" value="1"/>
</dbReference>
<feature type="binding site" evidence="3">
    <location>
        <position position="103"/>
    </location>
    <ligand>
        <name>substrate</name>
    </ligand>
</feature>
<dbReference type="InterPro" id="IPR018520">
    <property type="entry name" value="UPP_synth-like_CS"/>
</dbReference>
<feature type="binding site" evidence="3">
    <location>
        <position position="90"/>
    </location>
    <ligand>
        <name>substrate</name>
    </ligand>
</feature>
<keyword evidence="3" id="KW-0460">Magnesium</keyword>
<dbReference type="NCBIfam" id="NF011403">
    <property type="entry name" value="PRK14828.1"/>
    <property type="match status" value="1"/>
</dbReference>
<name>A0A5C1Y6P5_9MICO</name>
<dbReference type="Pfam" id="PF01255">
    <property type="entry name" value="Prenyltransf"/>
    <property type="match status" value="1"/>
</dbReference>
<dbReference type="GO" id="GO:0000287">
    <property type="term" value="F:magnesium ion binding"/>
    <property type="evidence" value="ECO:0007669"/>
    <property type="project" value="UniProtKB-UniRule"/>
</dbReference>
<gene>
    <name evidence="4" type="ORF">FLP23_05865</name>
</gene>
<dbReference type="GO" id="GO:0033850">
    <property type="term" value="F:Z-farnesyl diphosphate synthase activity"/>
    <property type="evidence" value="ECO:0007669"/>
    <property type="project" value="TreeGrafter"/>
</dbReference>
<dbReference type="OrthoDB" id="4191603at2"/>
<dbReference type="PANTHER" id="PTHR10291:SF43">
    <property type="entry name" value="DEHYDRODOLICHYL DIPHOSPHATE SYNTHASE COMPLEX SUBUNIT DHDDS"/>
    <property type="match status" value="1"/>
</dbReference>
<dbReference type="PANTHER" id="PTHR10291">
    <property type="entry name" value="DEHYDRODOLICHYL DIPHOSPHATE SYNTHASE FAMILY MEMBER"/>
    <property type="match status" value="1"/>
</dbReference>
<evidence type="ECO:0000313" key="5">
    <source>
        <dbReference type="Proteomes" id="UP000322159"/>
    </source>
</evidence>
<comment type="function">
    <text evidence="3">Catalyzes the condensation of isopentenyl diphosphate (IPP) with allylic pyrophosphates generating different type of terpenoids.</text>
</comment>
<dbReference type="Proteomes" id="UP000322159">
    <property type="component" value="Chromosome"/>
</dbReference>
<evidence type="ECO:0000256" key="1">
    <source>
        <dbReference type="ARBA" id="ARBA00022679"/>
    </source>
</evidence>
<dbReference type="GO" id="GO:0005886">
    <property type="term" value="C:plasma membrane"/>
    <property type="evidence" value="ECO:0007669"/>
    <property type="project" value="TreeGrafter"/>
</dbReference>
<dbReference type="SUPFAM" id="SSF64005">
    <property type="entry name" value="Undecaprenyl diphosphate synthase"/>
    <property type="match status" value="1"/>
</dbReference>
<sequence length="307" mass="34402">MVEFVLEQRQLRKARCSHGAILWARRARSLGVHWIAAGHRVGYRSSVTERQEPGGSGPLYGLYQARLRRQLQGAELPHHVAMIIDGNRRWARERALETAAHGHRAGAEKMREFLGWCDELGIRVVTIYLLSTDNLSGRSSDELDQLFEIIADLADDLSRAADWRIQHVGTTEGLPGPLVAALRAAEDRTIGNRGLHVNLAVGYGGRREIADAMRSIVRSHGDAGGTIEELAGILTPELIGEHLYTQGQPDPDLIIRTSGEQRLSDFMLWQSAHSEFYFVEALGPDLREVDFLRALRSYATRHRRYGQ</sequence>
<feature type="binding site" evidence="3">
    <location>
        <begin position="131"/>
        <end position="133"/>
    </location>
    <ligand>
        <name>substrate</name>
    </ligand>
</feature>
<dbReference type="AlphaFoldDB" id="A0A5C1Y6P5"/>
<organism evidence="4 5">
    <name type="scientific">Protaetiibacter larvae</name>
    <dbReference type="NCBI Taxonomy" id="2592654"/>
    <lineage>
        <taxon>Bacteria</taxon>
        <taxon>Bacillati</taxon>
        <taxon>Actinomycetota</taxon>
        <taxon>Actinomycetes</taxon>
        <taxon>Micrococcales</taxon>
        <taxon>Microbacteriaceae</taxon>
        <taxon>Protaetiibacter</taxon>
    </lineage>
</organism>
<dbReference type="GO" id="GO:0045547">
    <property type="term" value="F:ditrans,polycis-polyprenyl diphosphate synthase [(2E,6E)-farnesyl diphosphate specific] activity"/>
    <property type="evidence" value="ECO:0007669"/>
    <property type="project" value="TreeGrafter"/>
</dbReference>
<dbReference type="PROSITE" id="PS01066">
    <property type="entry name" value="UPP_SYNTHASE"/>
    <property type="match status" value="1"/>
</dbReference>
<feature type="binding site" evidence="3">
    <location>
        <begin position="262"/>
        <end position="264"/>
    </location>
    <ligand>
        <name>substrate</name>
    </ligand>
</feature>
<comment type="similarity">
    <text evidence="2">Belongs to the UPP synthase family. Z-FPP synthase subfamily.</text>
</comment>
<feature type="active site" description="Proton acceptor" evidence="3">
    <location>
        <position position="134"/>
    </location>
</feature>
<evidence type="ECO:0000256" key="2">
    <source>
        <dbReference type="ARBA" id="ARBA00038453"/>
    </source>
</evidence>
<keyword evidence="3" id="KW-0479">Metal-binding</keyword>
<dbReference type="Gene3D" id="3.40.1180.10">
    <property type="entry name" value="Decaprenyl diphosphate synthase-like"/>
    <property type="match status" value="1"/>
</dbReference>
<dbReference type="EC" id="2.5.1.-" evidence="3"/>
<comment type="cofactor">
    <cofactor evidence="3">
        <name>Mg(2+)</name>
        <dbReference type="ChEBI" id="CHEBI:18420"/>
    </cofactor>
    <text evidence="3">Binds 2 magnesium ions per subunit.</text>
</comment>
<dbReference type="NCBIfam" id="TIGR00055">
    <property type="entry name" value="uppS"/>
    <property type="match status" value="1"/>
</dbReference>
<dbReference type="InterPro" id="IPR001441">
    <property type="entry name" value="UPP_synth-like"/>
</dbReference>
<proteinExistence type="inferred from homology"/>
<reference evidence="4 5" key="1">
    <citation type="submission" date="2019-09" db="EMBL/GenBank/DDBJ databases">
        <title>Genome sequencing of strain KACC 19322.</title>
        <authorList>
            <person name="Heo J."/>
            <person name="Kim S.-J."/>
            <person name="Kim J.-S."/>
            <person name="Hong S.-B."/>
            <person name="Kwon S.-W."/>
        </authorList>
    </citation>
    <scope>NUCLEOTIDE SEQUENCE [LARGE SCALE GENOMIC DNA]</scope>
    <source>
        <strain evidence="4 5">KACC 19322</strain>
    </source>
</reference>
<dbReference type="CDD" id="cd00475">
    <property type="entry name" value="Cis_IPPS"/>
    <property type="match status" value="1"/>
</dbReference>
<comment type="subunit">
    <text evidence="3">Homodimer.</text>
</comment>
<feature type="binding site" evidence="3">
    <location>
        <position position="275"/>
    </location>
    <ligand>
        <name>Mg(2+)</name>
        <dbReference type="ChEBI" id="CHEBI:18420"/>
    </ligand>
</feature>
<keyword evidence="1 3" id="KW-0808">Transferase</keyword>
<keyword evidence="5" id="KW-1185">Reference proteome</keyword>
<accession>A0A5C1Y6P5</accession>
<dbReference type="InterPro" id="IPR036424">
    <property type="entry name" value="UPP_synth-like_sf"/>
</dbReference>
<dbReference type="EMBL" id="CP043504">
    <property type="protein sequence ID" value="QEO09574.1"/>
    <property type="molecule type" value="Genomic_DNA"/>
</dbReference>
<dbReference type="KEGG" id="lyk:FLP23_05865"/>
<feature type="binding site" evidence="3">
    <location>
        <begin position="86"/>
        <end position="89"/>
    </location>
    <ligand>
        <name>substrate</name>
    </ligand>
</feature>
<feature type="active site" evidence="3">
    <location>
        <position position="85"/>
    </location>
</feature>
<comment type="caution">
    <text evidence="3">Lacks conserved residue(s) required for the propagation of feature annotation.</text>
</comment>